<dbReference type="Proteomes" id="UP000887578">
    <property type="component" value="Unplaced"/>
</dbReference>
<dbReference type="GO" id="GO:0016020">
    <property type="term" value="C:membrane"/>
    <property type="evidence" value="ECO:0007669"/>
    <property type="project" value="UniProtKB-SubCell"/>
</dbReference>
<reference evidence="8" key="1">
    <citation type="submission" date="2022-11" db="UniProtKB">
        <authorList>
            <consortium name="WormBaseParasite"/>
        </authorList>
    </citation>
    <scope>IDENTIFICATION</scope>
</reference>
<organism evidence="7 8">
    <name type="scientific">Panagrolaimus davidi</name>
    <dbReference type="NCBI Taxonomy" id="227884"/>
    <lineage>
        <taxon>Eukaryota</taxon>
        <taxon>Metazoa</taxon>
        <taxon>Ecdysozoa</taxon>
        <taxon>Nematoda</taxon>
        <taxon>Chromadorea</taxon>
        <taxon>Rhabditida</taxon>
        <taxon>Tylenchina</taxon>
        <taxon>Panagrolaimomorpha</taxon>
        <taxon>Panagrolaimoidea</taxon>
        <taxon>Panagrolaimidae</taxon>
        <taxon>Panagrolaimus</taxon>
    </lineage>
</organism>
<name>A0A914PVN0_9BILA</name>
<comment type="similarity">
    <text evidence="2 6">Belongs to the nematode receptor-like protein srg family.</text>
</comment>
<evidence type="ECO:0000256" key="6">
    <source>
        <dbReference type="RuleBase" id="RU280813"/>
    </source>
</evidence>
<dbReference type="AlphaFoldDB" id="A0A914PVN0"/>
<dbReference type="WBParaSite" id="PDA_v2.g22811.t1">
    <property type="protein sequence ID" value="PDA_v2.g22811.t1"/>
    <property type="gene ID" value="PDA_v2.g22811"/>
</dbReference>
<evidence type="ECO:0000256" key="1">
    <source>
        <dbReference type="ARBA" id="ARBA00004141"/>
    </source>
</evidence>
<keyword evidence="5 6" id="KW-0472">Membrane</keyword>
<feature type="transmembrane region" description="Helical" evidence="6">
    <location>
        <begin position="6"/>
        <end position="23"/>
    </location>
</feature>
<evidence type="ECO:0000256" key="3">
    <source>
        <dbReference type="ARBA" id="ARBA00022692"/>
    </source>
</evidence>
<dbReference type="InterPro" id="IPR000609">
    <property type="entry name" value="7TM_GPCR_serpentine_rcpt_Srg"/>
</dbReference>
<dbReference type="Pfam" id="PF02118">
    <property type="entry name" value="Srg"/>
    <property type="match status" value="1"/>
</dbReference>
<comment type="caution">
    <text evidence="6">Lacks conserved residue(s) required for the propagation of feature annotation.</text>
</comment>
<evidence type="ECO:0000256" key="5">
    <source>
        <dbReference type="ARBA" id="ARBA00023136"/>
    </source>
</evidence>
<keyword evidence="4 6" id="KW-1133">Transmembrane helix</keyword>
<comment type="subcellular location">
    <subcellularLocation>
        <location evidence="1">Membrane</location>
        <topology evidence="1">Multi-pass membrane protein</topology>
    </subcellularLocation>
</comment>
<keyword evidence="7" id="KW-1185">Reference proteome</keyword>
<protein>
    <recommendedName>
        <fullName evidence="6">Serpentine receptor class gamma</fullName>
    </recommendedName>
</protein>
<evidence type="ECO:0000313" key="7">
    <source>
        <dbReference type="Proteomes" id="UP000887578"/>
    </source>
</evidence>
<dbReference type="GO" id="GO:0004888">
    <property type="term" value="F:transmembrane signaling receptor activity"/>
    <property type="evidence" value="ECO:0007669"/>
    <property type="project" value="InterPro"/>
</dbReference>
<evidence type="ECO:0000313" key="8">
    <source>
        <dbReference type="WBParaSite" id="PDA_v2.g22811.t1"/>
    </source>
</evidence>
<evidence type="ECO:0000256" key="2">
    <source>
        <dbReference type="ARBA" id="ARBA00005692"/>
    </source>
</evidence>
<dbReference type="GO" id="GO:0007606">
    <property type="term" value="P:sensory perception of chemical stimulus"/>
    <property type="evidence" value="ECO:0007669"/>
    <property type="project" value="UniProtKB-UniRule"/>
</dbReference>
<proteinExistence type="inferred from homology"/>
<keyword evidence="3 6" id="KW-0812">Transmembrane</keyword>
<feature type="transmembrane region" description="Helical" evidence="6">
    <location>
        <begin position="43"/>
        <end position="66"/>
    </location>
</feature>
<feature type="transmembrane region" description="Helical" evidence="6">
    <location>
        <begin position="86"/>
        <end position="103"/>
    </location>
</feature>
<evidence type="ECO:0000256" key="4">
    <source>
        <dbReference type="ARBA" id="ARBA00022989"/>
    </source>
</evidence>
<accession>A0A914PVN0</accession>
<sequence>MVVPNLVDILYFYITPFVEIFIAGIRRLADLGVLSEFFRRPNYFATIVINLTGYIAFVQFIGNALLSFNRLTLLWNPTNHNKIWKHQWYTAMILALPLLHVVYRMHILGIYYLSVNGIAFLNLSDPKIMALVF</sequence>